<name>A0A437M2H0_9PROT</name>
<evidence type="ECO:0000256" key="5">
    <source>
        <dbReference type="ARBA" id="ARBA00022980"/>
    </source>
</evidence>
<keyword evidence="6 8" id="KW-0687">Ribonucleoprotein</keyword>
<evidence type="ECO:0000313" key="14">
    <source>
        <dbReference type="Proteomes" id="UP000282957"/>
    </source>
</evidence>
<dbReference type="Pfam" id="PF00673">
    <property type="entry name" value="Ribosomal_L5_C"/>
    <property type="match status" value="1"/>
</dbReference>
<dbReference type="GO" id="GO:0005840">
    <property type="term" value="C:ribosome"/>
    <property type="evidence" value="ECO:0007669"/>
    <property type="project" value="UniProtKB-KW"/>
</dbReference>
<feature type="domain" description="Large ribosomal subunit protein uL5 C-terminal" evidence="12">
    <location>
        <begin position="127"/>
        <end position="220"/>
    </location>
</feature>
<dbReference type="Pfam" id="PF00281">
    <property type="entry name" value="Ribosomal_L5"/>
    <property type="match status" value="1"/>
</dbReference>
<evidence type="ECO:0000256" key="9">
    <source>
        <dbReference type="RuleBase" id="RU003930"/>
    </source>
</evidence>
<evidence type="ECO:0000256" key="4">
    <source>
        <dbReference type="ARBA" id="ARBA00022884"/>
    </source>
</evidence>
<dbReference type="GO" id="GO:0006412">
    <property type="term" value="P:translation"/>
    <property type="evidence" value="ECO:0007669"/>
    <property type="project" value="UniProtKB-UniRule"/>
</dbReference>
<dbReference type="HAMAP" id="MF_01333_B">
    <property type="entry name" value="Ribosomal_uL5_B"/>
    <property type="match status" value="1"/>
</dbReference>
<dbReference type="PROSITE" id="PS00358">
    <property type="entry name" value="RIBOSOMAL_L5"/>
    <property type="match status" value="1"/>
</dbReference>
<dbReference type="EMBL" id="SACL01000008">
    <property type="protein sequence ID" value="RVT91920.1"/>
    <property type="molecule type" value="Genomic_DNA"/>
</dbReference>
<evidence type="ECO:0000256" key="8">
    <source>
        <dbReference type="HAMAP-Rule" id="MF_01333"/>
    </source>
</evidence>
<proteinExistence type="inferred from homology"/>
<keyword evidence="2 8" id="KW-0820">tRNA-binding</keyword>
<evidence type="ECO:0000313" key="13">
    <source>
        <dbReference type="EMBL" id="RVT91920.1"/>
    </source>
</evidence>
<dbReference type="OrthoDB" id="9806626at2"/>
<evidence type="ECO:0000256" key="1">
    <source>
        <dbReference type="ARBA" id="ARBA00008553"/>
    </source>
</evidence>
<comment type="similarity">
    <text evidence="1 8 9">Belongs to the universal ribosomal protein uL5 family.</text>
</comment>
<comment type="subunit">
    <text evidence="8">Part of the 50S ribosomal subunit; part of the 5S rRNA/L5/L18/L25 subcomplex. Contacts the 5S rRNA and the P site tRNA. Forms a bridge to the 30S subunit in the 70S ribosome.</text>
</comment>
<evidence type="ECO:0000256" key="6">
    <source>
        <dbReference type="ARBA" id="ARBA00023274"/>
    </source>
</evidence>
<feature type="domain" description="Large ribosomal subunit protein uL5 N-terminal" evidence="11">
    <location>
        <begin position="66"/>
        <end position="122"/>
    </location>
</feature>
<dbReference type="InterPro" id="IPR002132">
    <property type="entry name" value="Ribosomal_uL5"/>
</dbReference>
<organism evidence="13 14">
    <name type="scientific">Rhodovarius crocodyli</name>
    <dbReference type="NCBI Taxonomy" id="1979269"/>
    <lineage>
        <taxon>Bacteria</taxon>
        <taxon>Pseudomonadati</taxon>
        <taxon>Pseudomonadota</taxon>
        <taxon>Alphaproteobacteria</taxon>
        <taxon>Acetobacterales</taxon>
        <taxon>Roseomonadaceae</taxon>
        <taxon>Rhodovarius</taxon>
    </lineage>
</organism>
<feature type="compositionally biased region" description="Gly residues" evidence="10">
    <location>
        <begin position="15"/>
        <end position="26"/>
    </location>
</feature>
<protein>
    <recommendedName>
        <fullName evidence="7 8">Large ribosomal subunit protein uL5</fullName>
    </recommendedName>
</protein>
<dbReference type="RefSeq" id="WP_127789250.1">
    <property type="nucleotide sequence ID" value="NZ_SACL01000008.1"/>
</dbReference>
<gene>
    <name evidence="8" type="primary">rplE</name>
    <name evidence="13" type="ORF">EOD42_19460</name>
</gene>
<comment type="caution">
    <text evidence="13">The sequence shown here is derived from an EMBL/GenBank/DDBJ whole genome shotgun (WGS) entry which is preliminary data.</text>
</comment>
<reference evidence="13 14" key="1">
    <citation type="submission" date="2019-01" db="EMBL/GenBank/DDBJ databases">
        <authorList>
            <person name="Chen W.-M."/>
        </authorList>
    </citation>
    <scope>NUCLEOTIDE SEQUENCE [LARGE SCALE GENOMIC DNA]</scope>
    <source>
        <strain evidence="13 14">CCP-6</strain>
    </source>
</reference>
<comment type="function">
    <text evidence="8">This is 1 of the proteins that bind and probably mediate the attachment of the 5S RNA into the large ribosomal subunit, where it forms part of the central protuberance. In the 70S ribosome it contacts protein S13 of the 30S subunit (bridge B1b), connecting the 2 subunits; this bridge is implicated in subunit movement. Contacts the P site tRNA; the 5S rRNA and some of its associated proteins might help stabilize positioning of ribosome-bound tRNAs.</text>
</comment>
<dbReference type="InterPro" id="IPR020929">
    <property type="entry name" value="Ribosomal_uL5_CS"/>
</dbReference>
<dbReference type="InterPro" id="IPR031310">
    <property type="entry name" value="Ribosomal_uL5_N"/>
</dbReference>
<feature type="region of interest" description="Disordered" evidence="10">
    <location>
        <begin position="1"/>
        <end position="31"/>
    </location>
</feature>
<dbReference type="SUPFAM" id="SSF55282">
    <property type="entry name" value="RL5-like"/>
    <property type="match status" value="1"/>
</dbReference>
<evidence type="ECO:0000256" key="7">
    <source>
        <dbReference type="ARBA" id="ARBA00035245"/>
    </source>
</evidence>
<dbReference type="GO" id="GO:0003735">
    <property type="term" value="F:structural constituent of ribosome"/>
    <property type="evidence" value="ECO:0007669"/>
    <property type="project" value="InterPro"/>
</dbReference>
<dbReference type="InterPro" id="IPR031309">
    <property type="entry name" value="Ribosomal_uL5_C"/>
</dbReference>
<dbReference type="GO" id="GO:0019843">
    <property type="term" value="F:rRNA binding"/>
    <property type="evidence" value="ECO:0007669"/>
    <property type="project" value="UniProtKB-UniRule"/>
</dbReference>
<dbReference type="InterPro" id="IPR020930">
    <property type="entry name" value="Ribosomal_uL5_bac-type"/>
</dbReference>
<evidence type="ECO:0000259" key="12">
    <source>
        <dbReference type="Pfam" id="PF00673"/>
    </source>
</evidence>
<dbReference type="PIRSF" id="PIRSF002161">
    <property type="entry name" value="Ribosomal_L5"/>
    <property type="match status" value="1"/>
</dbReference>
<evidence type="ECO:0000256" key="10">
    <source>
        <dbReference type="SAM" id="MobiDB-lite"/>
    </source>
</evidence>
<keyword evidence="4 8" id="KW-0694">RNA-binding</keyword>
<evidence type="ECO:0000259" key="11">
    <source>
        <dbReference type="Pfam" id="PF00281"/>
    </source>
</evidence>
<evidence type="ECO:0000256" key="3">
    <source>
        <dbReference type="ARBA" id="ARBA00022730"/>
    </source>
</evidence>
<evidence type="ECO:0000256" key="2">
    <source>
        <dbReference type="ARBA" id="ARBA00022555"/>
    </source>
</evidence>
<dbReference type="GO" id="GO:0000049">
    <property type="term" value="F:tRNA binding"/>
    <property type="evidence" value="ECO:0007669"/>
    <property type="project" value="UniProtKB-UniRule"/>
</dbReference>
<dbReference type="Proteomes" id="UP000282957">
    <property type="component" value="Unassembled WGS sequence"/>
</dbReference>
<accession>A0A437M2H0</accession>
<dbReference type="AlphaFoldDB" id="A0A437M2H0"/>
<dbReference type="GO" id="GO:1990904">
    <property type="term" value="C:ribonucleoprotein complex"/>
    <property type="evidence" value="ECO:0007669"/>
    <property type="project" value="UniProtKB-KW"/>
</dbReference>
<dbReference type="FunFam" id="3.30.1440.10:FF:000001">
    <property type="entry name" value="50S ribosomal protein L5"/>
    <property type="match status" value="1"/>
</dbReference>
<sequence>MSGTKKGAAPAAKGGKPGAPTEGGRGQYNVPAAPGAAAASVGETRLAKVYREQIREKLTTEFGFKNPMEVPKLTKIVINMGVGEAAGDQKKLDAAVADLALIAGQKPVRTRAKKAIAGFKIREGQAIGTKVTLRHSRMYEFLDRLVTIALPRVRDFRGIPGNRGFDGRGNYTFGLKEQIVFPEIAYDKVDQVRGMDITFVTTAKTDKEAKALLTHFELPFQK</sequence>
<keyword evidence="14" id="KW-1185">Reference proteome</keyword>
<keyword evidence="3 8" id="KW-0699">rRNA-binding</keyword>
<dbReference type="Gene3D" id="3.30.1440.10">
    <property type="match status" value="1"/>
</dbReference>
<keyword evidence="5 8" id="KW-0689">Ribosomal protein</keyword>
<dbReference type="NCBIfam" id="NF000585">
    <property type="entry name" value="PRK00010.1"/>
    <property type="match status" value="1"/>
</dbReference>
<dbReference type="InterPro" id="IPR022803">
    <property type="entry name" value="Ribosomal_uL5_dom_sf"/>
</dbReference>
<feature type="compositionally biased region" description="Low complexity" evidence="10">
    <location>
        <begin position="1"/>
        <end position="14"/>
    </location>
</feature>
<dbReference type="PANTHER" id="PTHR11994">
    <property type="entry name" value="60S RIBOSOMAL PROTEIN L11-RELATED"/>
    <property type="match status" value="1"/>
</dbReference>